<gene>
    <name evidence="1" type="ORF">EV182_004445</name>
</gene>
<evidence type="ECO:0000313" key="1">
    <source>
        <dbReference type="EMBL" id="KAJ1678254.1"/>
    </source>
</evidence>
<dbReference type="Proteomes" id="UP001145114">
    <property type="component" value="Unassembled WGS sequence"/>
</dbReference>
<name>A0ACC1HP24_9FUNG</name>
<sequence>MELSPKEALGATAAVLMLMLAMVATATVEITSPSSSVWMAHGQDFTIKWTYDKSDTELYNRTHIFLENQDDSPPVSRELASGPFEGFTQFTWNVPDNFDGGGWEIALRNSSDTSTKPFATSDKFTIVMVDGGSVIVNTSDDSSASDSGSSSEDDSSSDDDSSSEEYVMPKTSSATSLYRSASQTSSIFAMFLALAVTPIAASLLAVF</sequence>
<dbReference type="EMBL" id="JAMZIH010001364">
    <property type="protein sequence ID" value="KAJ1678254.1"/>
    <property type="molecule type" value="Genomic_DNA"/>
</dbReference>
<accession>A0ACC1HP24</accession>
<organism evidence="1 2">
    <name type="scientific">Spiromyces aspiralis</name>
    <dbReference type="NCBI Taxonomy" id="68401"/>
    <lineage>
        <taxon>Eukaryota</taxon>
        <taxon>Fungi</taxon>
        <taxon>Fungi incertae sedis</taxon>
        <taxon>Zoopagomycota</taxon>
        <taxon>Kickxellomycotina</taxon>
        <taxon>Kickxellomycetes</taxon>
        <taxon>Kickxellales</taxon>
        <taxon>Kickxellaceae</taxon>
        <taxon>Spiromyces</taxon>
    </lineage>
</organism>
<keyword evidence="2" id="KW-1185">Reference proteome</keyword>
<proteinExistence type="predicted"/>
<reference evidence="1" key="1">
    <citation type="submission" date="2022-06" db="EMBL/GenBank/DDBJ databases">
        <title>Phylogenomic reconstructions and comparative analyses of Kickxellomycotina fungi.</title>
        <authorList>
            <person name="Reynolds N.K."/>
            <person name="Stajich J.E."/>
            <person name="Barry K."/>
            <person name="Grigoriev I.V."/>
            <person name="Crous P."/>
            <person name="Smith M.E."/>
        </authorList>
    </citation>
    <scope>NUCLEOTIDE SEQUENCE</scope>
    <source>
        <strain evidence="1">RSA 2271</strain>
    </source>
</reference>
<evidence type="ECO:0000313" key="2">
    <source>
        <dbReference type="Proteomes" id="UP001145114"/>
    </source>
</evidence>
<comment type="caution">
    <text evidence="1">The sequence shown here is derived from an EMBL/GenBank/DDBJ whole genome shotgun (WGS) entry which is preliminary data.</text>
</comment>
<protein>
    <submittedName>
        <fullName evidence="1">Uncharacterized protein</fullName>
    </submittedName>
</protein>